<organism evidence="1 2">
    <name type="scientific">Araneus ventricosus</name>
    <name type="common">Orbweaver spider</name>
    <name type="synonym">Epeira ventricosa</name>
    <dbReference type="NCBI Taxonomy" id="182803"/>
    <lineage>
        <taxon>Eukaryota</taxon>
        <taxon>Metazoa</taxon>
        <taxon>Ecdysozoa</taxon>
        <taxon>Arthropoda</taxon>
        <taxon>Chelicerata</taxon>
        <taxon>Arachnida</taxon>
        <taxon>Araneae</taxon>
        <taxon>Araneomorphae</taxon>
        <taxon>Entelegynae</taxon>
        <taxon>Araneoidea</taxon>
        <taxon>Araneidae</taxon>
        <taxon>Araneus</taxon>
    </lineage>
</organism>
<protein>
    <submittedName>
        <fullName evidence="1">Uncharacterized protein</fullName>
    </submittedName>
</protein>
<sequence>MYTTTTPRHIPVPRAEIAPDQFGMDRFGSKETGHAVAPDVANHVLFNCPDYSFVYCQELYLKYAILWLKFGHPFMRLSLSCRATKALPALPSIFEPSV</sequence>
<reference evidence="1 2" key="1">
    <citation type="journal article" date="2019" name="Sci. Rep.">
        <title>Orb-weaving spider Araneus ventricosus genome elucidates the spidroin gene catalogue.</title>
        <authorList>
            <person name="Kono N."/>
            <person name="Nakamura H."/>
            <person name="Ohtoshi R."/>
            <person name="Moran D.A.P."/>
            <person name="Shinohara A."/>
            <person name="Yoshida Y."/>
            <person name="Fujiwara M."/>
            <person name="Mori M."/>
            <person name="Tomita M."/>
            <person name="Arakawa K."/>
        </authorList>
    </citation>
    <scope>NUCLEOTIDE SEQUENCE [LARGE SCALE GENOMIC DNA]</scope>
</reference>
<accession>A0A4Y2CJ43</accession>
<evidence type="ECO:0000313" key="1">
    <source>
        <dbReference type="EMBL" id="GBM04199.1"/>
    </source>
</evidence>
<evidence type="ECO:0000313" key="2">
    <source>
        <dbReference type="Proteomes" id="UP000499080"/>
    </source>
</evidence>
<comment type="caution">
    <text evidence="1">The sequence shown here is derived from an EMBL/GenBank/DDBJ whole genome shotgun (WGS) entry which is preliminary data.</text>
</comment>
<proteinExistence type="predicted"/>
<name>A0A4Y2CJ43_ARAVE</name>
<dbReference type="Proteomes" id="UP000499080">
    <property type="component" value="Unassembled WGS sequence"/>
</dbReference>
<dbReference type="EMBL" id="BGPR01000200">
    <property type="protein sequence ID" value="GBM04199.1"/>
    <property type="molecule type" value="Genomic_DNA"/>
</dbReference>
<dbReference type="AlphaFoldDB" id="A0A4Y2CJ43"/>
<keyword evidence="2" id="KW-1185">Reference proteome</keyword>
<gene>
    <name evidence="1" type="ORF">AVEN_41019_1</name>
</gene>